<comment type="function">
    <text evidence="5">Methylation of the membrane-bound methyl-accepting chemotaxis proteins (MCP) to form gamma-glutamyl methyl ester residues in MCP.</text>
</comment>
<dbReference type="SMART" id="SM00138">
    <property type="entry name" value="MeTrc"/>
    <property type="match status" value="1"/>
</dbReference>
<dbReference type="InterPro" id="IPR029063">
    <property type="entry name" value="SAM-dependent_MTases_sf"/>
</dbReference>
<keyword evidence="2 5" id="KW-0489">Methyltransferase</keyword>
<dbReference type="InterPro" id="IPR022642">
    <property type="entry name" value="CheR_C"/>
</dbReference>
<comment type="catalytic activity">
    <reaction evidence="1 5">
        <text>L-glutamyl-[protein] + S-adenosyl-L-methionine = [protein]-L-glutamate 5-O-methyl ester + S-adenosyl-L-homocysteine</text>
        <dbReference type="Rhea" id="RHEA:24452"/>
        <dbReference type="Rhea" id="RHEA-COMP:10208"/>
        <dbReference type="Rhea" id="RHEA-COMP:10311"/>
        <dbReference type="ChEBI" id="CHEBI:29973"/>
        <dbReference type="ChEBI" id="CHEBI:57856"/>
        <dbReference type="ChEBI" id="CHEBI:59789"/>
        <dbReference type="ChEBI" id="CHEBI:82795"/>
        <dbReference type="EC" id="2.1.1.80"/>
    </reaction>
</comment>
<comment type="caution">
    <text evidence="8">The sequence shown here is derived from an EMBL/GenBank/DDBJ whole genome shotgun (WGS) entry which is preliminary data.</text>
</comment>
<dbReference type="PRINTS" id="PR00996">
    <property type="entry name" value="CHERMTFRASE"/>
</dbReference>
<name>A0A5R9JA19_9PROT</name>
<feature type="binding site" evidence="6">
    <location>
        <position position="138"/>
    </location>
    <ligand>
        <name>S-adenosyl-L-methionine</name>
        <dbReference type="ChEBI" id="CHEBI:59789"/>
    </ligand>
</feature>
<dbReference type="SUPFAM" id="SSF53335">
    <property type="entry name" value="S-adenosyl-L-methionine-dependent methyltransferases"/>
    <property type="match status" value="1"/>
</dbReference>
<dbReference type="GO" id="GO:0032259">
    <property type="term" value="P:methylation"/>
    <property type="evidence" value="ECO:0007669"/>
    <property type="project" value="UniProtKB-KW"/>
</dbReference>
<evidence type="ECO:0000256" key="3">
    <source>
        <dbReference type="ARBA" id="ARBA00022679"/>
    </source>
</evidence>
<evidence type="ECO:0000313" key="8">
    <source>
        <dbReference type="EMBL" id="TLU72451.1"/>
    </source>
</evidence>
<dbReference type="Pfam" id="PF01739">
    <property type="entry name" value="CheR"/>
    <property type="match status" value="1"/>
</dbReference>
<protein>
    <recommendedName>
        <fullName evidence="5">Chemotaxis protein methyltransferase</fullName>
        <ecNumber evidence="5">2.1.1.80</ecNumber>
    </recommendedName>
</protein>
<feature type="binding site" evidence="6">
    <location>
        <position position="168"/>
    </location>
    <ligand>
        <name>S-adenosyl-L-methionine</name>
        <dbReference type="ChEBI" id="CHEBI:59789"/>
    </ligand>
</feature>
<evidence type="ECO:0000256" key="6">
    <source>
        <dbReference type="PIRSR" id="PIRSR000410-1"/>
    </source>
</evidence>
<dbReference type="PANTHER" id="PTHR24422:SF19">
    <property type="entry name" value="CHEMOTAXIS PROTEIN METHYLTRANSFERASE"/>
    <property type="match status" value="1"/>
</dbReference>
<dbReference type="PROSITE" id="PS50123">
    <property type="entry name" value="CHER"/>
    <property type="match status" value="1"/>
</dbReference>
<dbReference type="InterPro" id="IPR026024">
    <property type="entry name" value="Chemotaxis_MeTrfase_CheR"/>
</dbReference>
<feature type="binding site" evidence="6">
    <location>
        <begin position="222"/>
        <end position="223"/>
    </location>
    <ligand>
        <name>S-adenosyl-L-methionine</name>
        <dbReference type="ChEBI" id="CHEBI:59789"/>
    </ligand>
</feature>
<dbReference type="SUPFAM" id="SSF47757">
    <property type="entry name" value="Chemotaxis receptor methyltransferase CheR, N-terminal domain"/>
    <property type="match status" value="1"/>
</dbReference>
<dbReference type="GO" id="GO:0008983">
    <property type="term" value="F:protein-glutamate O-methyltransferase activity"/>
    <property type="evidence" value="ECO:0007669"/>
    <property type="project" value="UniProtKB-EC"/>
</dbReference>
<keyword evidence="9" id="KW-1185">Reference proteome</keyword>
<dbReference type="Gene3D" id="1.10.155.10">
    <property type="entry name" value="Chemotaxis receptor methyltransferase CheR, N-terminal domain"/>
    <property type="match status" value="1"/>
</dbReference>
<dbReference type="OrthoDB" id="9816309at2"/>
<organism evidence="8 9">
    <name type="scientific">Lichenicoccus roseus</name>
    <dbReference type="NCBI Taxonomy" id="2683649"/>
    <lineage>
        <taxon>Bacteria</taxon>
        <taxon>Pseudomonadati</taxon>
        <taxon>Pseudomonadota</taxon>
        <taxon>Alphaproteobacteria</taxon>
        <taxon>Acetobacterales</taxon>
        <taxon>Acetobacteraceae</taxon>
        <taxon>Lichenicoccus</taxon>
    </lineage>
</organism>
<feature type="binding site" evidence="6">
    <location>
        <position position="98"/>
    </location>
    <ligand>
        <name>S-adenosyl-L-methionine</name>
        <dbReference type="ChEBI" id="CHEBI:59789"/>
    </ligand>
</feature>
<keyword evidence="4 5" id="KW-0949">S-adenosyl-L-methionine</keyword>
<accession>A0A5R9JA19</accession>
<evidence type="ECO:0000256" key="5">
    <source>
        <dbReference type="PIRNR" id="PIRNR000410"/>
    </source>
</evidence>
<dbReference type="PIRSF" id="PIRSF000410">
    <property type="entry name" value="CheR"/>
    <property type="match status" value="1"/>
</dbReference>
<dbReference type="InterPro" id="IPR022641">
    <property type="entry name" value="CheR_N"/>
</dbReference>
<dbReference type="InterPro" id="IPR000780">
    <property type="entry name" value="CheR_MeTrfase"/>
</dbReference>
<feature type="binding site" evidence="6">
    <location>
        <position position="96"/>
    </location>
    <ligand>
        <name>S-adenosyl-L-methionine</name>
        <dbReference type="ChEBI" id="CHEBI:59789"/>
    </ligand>
</feature>
<dbReference type="AlphaFoldDB" id="A0A5R9JA19"/>
<evidence type="ECO:0000256" key="1">
    <source>
        <dbReference type="ARBA" id="ARBA00001541"/>
    </source>
</evidence>
<dbReference type="Gene3D" id="3.40.50.150">
    <property type="entry name" value="Vaccinia Virus protein VP39"/>
    <property type="match status" value="1"/>
</dbReference>
<dbReference type="InterPro" id="IPR036804">
    <property type="entry name" value="CheR_N_sf"/>
</dbReference>
<proteinExistence type="predicted"/>
<feature type="domain" description="CheR-type methyltransferase" evidence="7">
    <location>
        <begin position="19"/>
        <end position="294"/>
    </location>
</feature>
<evidence type="ECO:0000256" key="4">
    <source>
        <dbReference type="ARBA" id="ARBA00022691"/>
    </source>
</evidence>
<evidence type="ECO:0000313" key="9">
    <source>
        <dbReference type="Proteomes" id="UP000305654"/>
    </source>
</evidence>
<dbReference type="EMBL" id="VCDI01000003">
    <property type="protein sequence ID" value="TLU72451.1"/>
    <property type="molecule type" value="Genomic_DNA"/>
</dbReference>
<feature type="binding site" evidence="6">
    <location>
        <begin position="239"/>
        <end position="240"/>
    </location>
    <ligand>
        <name>S-adenosyl-L-methionine</name>
        <dbReference type="ChEBI" id="CHEBI:59789"/>
    </ligand>
</feature>
<evidence type="ECO:0000256" key="2">
    <source>
        <dbReference type="ARBA" id="ARBA00022603"/>
    </source>
</evidence>
<gene>
    <name evidence="8" type="ORF">FE263_10300</name>
</gene>
<dbReference type="InterPro" id="IPR050903">
    <property type="entry name" value="Bact_Chemotaxis_MeTrfase"/>
</dbReference>
<reference evidence="8 9" key="1">
    <citation type="submission" date="2019-05" db="EMBL/GenBank/DDBJ databases">
        <authorList>
            <person name="Pankratov T."/>
            <person name="Grouzdev D."/>
        </authorList>
    </citation>
    <scope>NUCLEOTIDE SEQUENCE [LARGE SCALE GENOMIC DNA]</scope>
    <source>
        <strain evidence="8 9">KEBCLARHB70R</strain>
    </source>
</reference>
<dbReference type="EC" id="2.1.1.80" evidence="5"/>
<dbReference type="Proteomes" id="UP000305654">
    <property type="component" value="Unassembled WGS sequence"/>
</dbReference>
<keyword evidence="3 5" id="KW-0808">Transferase</keyword>
<evidence type="ECO:0000259" key="7">
    <source>
        <dbReference type="PROSITE" id="PS50123"/>
    </source>
</evidence>
<feature type="binding site" evidence="6">
    <location>
        <position position="102"/>
    </location>
    <ligand>
        <name>S-adenosyl-L-methionine</name>
        <dbReference type="ChEBI" id="CHEBI:59789"/>
    </ligand>
</feature>
<sequence length="294" mass="33336">MQTTGRSSEGQFVVAPAAVAIQDDLIGREDFDAIRALMHRIAGIKLSDSKRDLVSGRLRRRLGVLGLENFSQYRLLVDSPAGDDERLQMINALTTNLTSFFREAHHFVALAELLDRMLATAEQRRLRIWSAACSSGEEPYSIAMVVHGALQKAGAMKRGWDARILATDIDSNMVDLAAAGSYQAERADAIPPQFERLVRRRLDGLVEMKQALRDLIAFKRLNLQDKWPMQGRFDVIFCRNVVIYFDKPTQRQLFDRLADLLQPDGWLFIGHSESLLGVSDRFESQGRTIYRKIR</sequence>
<dbReference type="Pfam" id="PF03705">
    <property type="entry name" value="CheR_N"/>
    <property type="match status" value="1"/>
</dbReference>
<dbReference type="PANTHER" id="PTHR24422">
    <property type="entry name" value="CHEMOTAXIS PROTEIN METHYLTRANSFERASE"/>
    <property type="match status" value="1"/>
</dbReference>